<dbReference type="PANTHER" id="PTHR23522:SF10">
    <property type="entry name" value="3-PHENYLPROPIONIC ACID TRANSPORTER-RELATED"/>
    <property type="match status" value="1"/>
</dbReference>
<dbReference type="Pfam" id="PF12832">
    <property type="entry name" value="MFS_1_like"/>
    <property type="match status" value="1"/>
</dbReference>
<feature type="domain" description="Major facilitator superfamily associated" evidence="9">
    <location>
        <begin position="13"/>
        <end position="364"/>
    </location>
</feature>
<keyword evidence="11" id="KW-1185">Reference proteome</keyword>
<dbReference type="EMBL" id="FYDG01000003">
    <property type="protein sequence ID" value="SNB68699.1"/>
    <property type="molecule type" value="Genomic_DNA"/>
</dbReference>
<dbReference type="InterPro" id="IPR024989">
    <property type="entry name" value="MFS_assoc_dom"/>
</dbReference>
<dbReference type="PANTHER" id="PTHR23522">
    <property type="entry name" value="BLL5896 PROTEIN"/>
    <property type="match status" value="1"/>
</dbReference>
<protein>
    <submittedName>
        <fullName evidence="10">MFS transporter, PPP family, 3-phenylpropionic acid transporter</fullName>
    </submittedName>
</protein>
<keyword evidence="2" id="KW-0813">Transport</keyword>
<name>A0A212R902_RHOAC</name>
<dbReference type="NCBIfam" id="NF037955">
    <property type="entry name" value="mfs"/>
    <property type="match status" value="1"/>
</dbReference>
<proteinExistence type="predicted"/>
<feature type="transmembrane region" description="Helical" evidence="8">
    <location>
        <begin position="335"/>
        <end position="355"/>
    </location>
</feature>
<evidence type="ECO:0000256" key="2">
    <source>
        <dbReference type="ARBA" id="ARBA00022448"/>
    </source>
</evidence>
<feature type="transmembrane region" description="Helical" evidence="8">
    <location>
        <begin position="361"/>
        <end position="380"/>
    </location>
</feature>
<evidence type="ECO:0000256" key="3">
    <source>
        <dbReference type="ARBA" id="ARBA00022475"/>
    </source>
</evidence>
<dbReference type="Proteomes" id="UP000198418">
    <property type="component" value="Unassembled WGS sequence"/>
</dbReference>
<sequence>MSGRGWRKGSAARLTLLFTLLYGGFGALSPFLPPLLQARGLPPETIGAVIGAGVVARMAVAPILGHAADARRAVCRALAGACACSAVAAALYAAPLAGTALVALALAQAAAQAPTAPFADASAVSAAARENFSYGHIRGLGSAAFILGSLAGGALAARFGATAPALAQAALLAAAALAALYAPEPAARAPAEQGTMRWTELFALGDFRVVVGIAALALGSHALHDGFAMIYWTQAGASPFVASVLWSESVAAEVLVFMAIGPALLRRFGERGAFALAIGAAVLRWSVMASTAAPSAMALVEPLHGLSFALLHLTAMGVIGRAVPAASAALAQSLYGALGVGAATAALSLVSGVLFGRYGGAAFWAMAAMAGLALPLVFALSQPDGRRVRGGESDR</sequence>
<keyword evidence="7 8" id="KW-0472">Membrane</keyword>
<dbReference type="PIRSF" id="PIRSF004925">
    <property type="entry name" value="HcaT"/>
    <property type="match status" value="1"/>
</dbReference>
<evidence type="ECO:0000256" key="7">
    <source>
        <dbReference type="ARBA" id="ARBA00023136"/>
    </source>
</evidence>
<evidence type="ECO:0000256" key="4">
    <source>
        <dbReference type="ARBA" id="ARBA00022519"/>
    </source>
</evidence>
<dbReference type="RefSeq" id="WP_170133744.1">
    <property type="nucleotide sequence ID" value="NZ_FYDG01000003.1"/>
</dbReference>
<dbReference type="GO" id="GO:0015528">
    <property type="term" value="F:lactose:proton symporter activity"/>
    <property type="evidence" value="ECO:0007669"/>
    <property type="project" value="TreeGrafter"/>
</dbReference>
<accession>A0A212R902</accession>
<dbReference type="Gene3D" id="1.20.1250.20">
    <property type="entry name" value="MFS general substrate transporter like domains"/>
    <property type="match status" value="2"/>
</dbReference>
<dbReference type="InterPro" id="IPR036259">
    <property type="entry name" value="MFS_trans_sf"/>
</dbReference>
<feature type="transmembrane region" description="Helical" evidence="8">
    <location>
        <begin position="165"/>
        <end position="182"/>
    </location>
</feature>
<dbReference type="SUPFAM" id="SSF103473">
    <property type="entry name" value="MFS general substrate transporter"/>
    <property type="match status" value="1"/>
</dbReference>
<evidence type="ECO:0000256" key="1">
    <source>
        <dbReference type="ARBA" id="ARBA00004429"/>
    </source>
</evidence>
<feature type="transmembrane region" description="Helical" evidence="8">
    <location>
        <begin position="12"/>
        <end position="33"/>
    </location>
</feature>
<evidence type="ECO:0000313" key="11">
    <source>
        <dbReference type="Proteomes" id="UP000198418"/>
    </source>
</evidence>
<dbReference type="GO" id="GO:0005886">
    <property type="term" value="C:plasma membrane"/>
    <property type="evidence" value="ECO:0007669"/>
    <property type="project" value="UniProtKB-SubCell"/>
</dbReference>
<evidence type="ECO:0000259" key="9">
    <source>
        <dbReference type="Pfam" id="PF12832"/>
    </source>
</evidence>
<keyword evidence="4" id="KW-0997">Cell inner membrane</keyword>
<feature type="transmembrane region" description="Helical" evidence="8">
    <location>
        <begin position="244"/>
        <end position="265"/>
    </location>
</feature>
<feature type="transmembrane region" description="Helical" evidence="8">
    <location>
        <begin position="100"/>
        <end position="119"/>
    </location>
</feature>
<evidence type="ECO:0000256" key="8">
    <source>
        <dbReference type="SAM" id="Phobius"/>
    </source>
</evidence>
<keyword evidence="5 8" id="KW-0812">Transmembrane</keyword>
<comment type="subcellular location">
    <subcellularLocation>
        <location evidence="1">Cell inner membrane</location>
        <topology evidence="1">Multi-pass membrane protein</topology>
    </subcellularLocation>
</comment>
<feature type="transmembrane region" description="Helical" evidence="8">
    <location>
        <begin position="305"/>
        <end position="323"/>
    </location>
</feature>
<feature type="transmembrane region" description="Helical" evidence="8">
    <location>
        <begin position="272"/>
        <end position="293"/>
    </location>
</feature>
<evidence type="ECO:0000256" key="6">
    <source>
        <dbReference type="ARBA" id="ARBA00022989"/>
    </source>
</evidence>
<evidence type="ECO:0000313" key="10">
    <source>
        <dbReference type="EMBL" id="SNB68699.1"/>
    </source>
</evidence>
<gene>
    <name evidence="10" type="ORF">SAMN06265338_103103</name>
</gene>
<dbReference type="GO" id="GO:0030395">
    <property type="term" value="F:lactose binding"/>
    <property type="evidence" value="ECO:0007669"/>
    <property type="project" value="TreeGrafter"/>
</dbReference>
<evidence type="ECO:0000256" key="5">
    <source>
        <dbReference type="ARBA" id="ARBA00022692"/>
    </source>
</evidence>
<dbReference type="AlphaFoldDB" id="A0A212R902"/>
<feature type="transmembrane region" description="Helical" evidence="8">
    <location>
        <begin position="203"/>
        <end position="224"/>
    </location>
</feature>
<feature type="transmembrane region" description="Helical" evidence="8">
    <location>
        <begin position="45"/>
        <end position="65"/>
    </location>
</feature>
<organism evidence="10 11">
    <name type="scientific">Rhodoblastus acidophilus</name>
    <name type="common">Rhodopseudomonas acidophila</name>
    <dbReference type="NCBI Taxonomy" id="1074"/>
    <lineage>
        <taxon>Bacteria</taxon>
        <taxon>Pseudomonadati</taxon>
        <taxon>Pseudomonadota</taxon>
        <taxon>Alphaproteobacteria</taxon>
        <taxon>Hyphomicrobiales</taxon>
        <taxon>Rhodoblastaceae</taxon>
        <taxon>Rhodoblastus</taxon>
    </lineage>
</organism>
<dbReference type="InterPro" id="IPR026032">
    <property type="entry name" value="HcaT-like"/>
</dbReference>
<reference evidence="11" key="1">
    <citation type="submission" date="2017-06" db="EMBL/GenBank/DDBJ databases">
        <authorList>
            <person name="Varghese N."/>
            <person name="Submissions S."/>
        </authorList>
    </citation>
    <scope>NUCLEOTIDE SEQUENCE [LARGE SCALE GENOMIC DNA]</scope>
    <source>
        <strain evidence="11">DSM 137</strain>
    </source>
</reference>
<keyword evidence="3" id="KW-1003">Cell membrane</keyword>
<keyword evidence="6 8" id="KW-1133">Transmembrane helix</keyword>